<dbReference type="Pfam" id="PF00892">
    <property type="entry name" value="EamA"/>
    <property type="match status" value="1"/>
</dbReference>
<keyword evidence="8" id="KW-0448">Lipopolysaccharide biosynthesis</keyword>
<dbReference type="SUPFAM" id="SSF103481">
    <property type="entry name" value="Multidrug resistance efflux transporter EmrE"/>
    <property type="match status" value="1"/>
</dbReference>
<keyword evidence="10" id="KW-0443">Lipid metabolism</keyword>
<gene>
    <name evidence="14" type="ordered locus">CA_C2501</name>
</gene>
<evidence type="ECO:0000256" key="7">
    <source>
        <dbReference type="ARBA" id="ARBA00022692"/>
    </source>
</evidence>
<dbReference type="GeneID" id="44998978"/>
<dbReference type="PATRIC" id="fig|272562.8.peg.2696"/>
<evidence type="ECO:0000256" key="8">
    <source>
        <dbReference type="ARBA" id="ARBA00022985"/>
    </source>
</evidence>
<dbReference type="DNASU" id="1118684"/>
<evidence type="ECO:0000256" key="6">
    <source>
        <dbReference type="ARBA" id="ARBA00022556"/>
    </source>
</evidence>
<dbReference type="PANTHER" id="PTHR30561:SF9">
    <property type="entry name" value="4-AMINO-4-DEOXY-L-ARABINOSE-PHOSPHOUNDECAPRENOL FLIPPASE SUBUNIT ARNF-RELATED"/>
    <property type="match status" value="1"/>
</dbReference>
<feature type="transmembrane region" description="Helical" evidence="12">
    <location>
        <begin position="15"/>
        <end position="34"/>
    </location>
</feature>
<feature type="transmembrane region" description="Helical" evidence="12">
    <location>
        <begin position="94"/>
        <end position="112"/>
    </location>
</feature>
<dbReference type="KEGG" id="cac:CA_C2501"/>
<keyword evidence="15" id="KW-1185">Reference proteome</keyword>
<dbReference type="InterPro" id="IPR000620">
    <property type="entry name" value="EamA_dom"/>
</dbReference>
<evidence type="ECO:0000313" key="14">
    <source>
        <dbReference type="EMBL" id="AAK80455.1"/>
    </source>
</evidence>
<dbReference type="EMBL" id="AE001437">
    <property type="protein sequence ID" value="AAK80455.1"/>
    <property type="molecule type" value="Genomic_DNA"/>
</dbReference>
<evidence type="ECO:0000256" key="11">
    <source>
        <dbReference type="ARBA" id="ARBA00023136"/>
    </source>
</evidence>
<reference evidence="14 15" key="1">
    <citation type="journal article" date="2001" name="J. Bacteriol.">
        <title>Genome sequence and comparative analysis of the solvent-producing bacterium Clostridium acetobutylicum.</title>
        <authorList>
            <person name="Nolling J."/>
            <person name="Breton G."/>
            <person name="Omelchenko M.V."/>
            <person name="Makarova K.S."/>
            <person name="Zeng Q."/>
            <person name="Gibson R."/>
            <person name="Lee H.M."/>
            <person name="Dubois J."/>
            <person name="Qiu D."/>
            <person name="Hitti J."/>
            <person name="Wolf Y.I."/>
            <person name="Tatusov R.L."/>
            <person name="Sabathe F."/>
            <person name="Doucette-Stamm L."/>
            <person name="Soucaille P."/>
            <person name="Daly M.J."/>
            <person name="Bennett G.N."/>
            <person name="Koonin E.V."/>
            <person name="Smith D.R."/>
        </authorList>
    </citation>
    <scope>NUCLEOTIDE SEQUENCE [LARGE SCALE GENOMIC DNA]</scope>
    <source>
        <strain evidence="15">ATCC 824 / DSM 792 / JCM 1419 / LMG 5710 / VKM B-1787</strain>
    </source>
</reference>
<feature type="transmembrane region" description="Helical" evidence="12">
    <location>
        <begin position="68"/>
        <end position="88"/>
    </location>
</feature>
<evidence type="ECO:0000256" key="4">
    <source>
        <dbReference type="ARBA" id="ARBA00022516"/>
    </source>
</evidence>
<dbReference type="Gene3D" id="1.10.3730.20">
    <property type="match status" value="1"/>
</dbReference>
<organism evidence="14 15">
    <name type="scientific">Clostridium acetobutylicum (strain ATCC 824 / DSM 792 / JCM 1419 / IAM 19013 / LMG 5710 / NBRC 13948 / NRRL B-527 / VKM B-1787 / 2291 / W)</name>
    <dbReference type="NCBI Taxonomy" id="272562"/>
    <lineage>
        <taxon>Bacteria</taxon>
        <taxon>Bacillati</taxon>
        <taxon>Bacillota</taxon>
        <taxon>Clostridia</taxon>
        <taxon>Eubacteriales</taxon>
        <taxon>Clostridiaceae</taxon>
        <taxon>Clostridium</taxon>
    </lineage>
</organism>
<evidence type="ECO:0000256" key="3">
    <source>
        <dbReference type="ARBA" id="ARBA00022475"/>
    </source>
</evidence>
<dbReference type="Proteomes" id="UP000000814">
    <property type="component" value="Chromosome"/>
</dbReference>
<comment type="similarity">
    <text evidence="2">Belongs to the EamA transporter family.</text>
</comment>
<feature type="domain" description="EamA" evidence="13">
    <location>
        <begin position="16"/>
        <end position="111"/>
    </location>
</feature>
<evidence type="ECO:0000259" key="13">
    <source>
        <dbReference type="Pfam" id="PF00892"/>
    </source>
</evidence>
<dbReference type="PANTHER" id="PTHR30561">
    <property type="entry name" value="SMR FAMILY PROTON-DEPENDENT DRUG EFFLUX TRANSPORTER SUGE"/>
    <property type="match status" value="1"/>
</dbReference>
<accession>Q97G68</accession>
<dbReference type="GO" id="GO:0022857">
    <property type="term" value="F:transmembrane transporter activity"/>
    <property type="evidence" value="ECO:0007669"/>
    <property type="project" value="InterPro"/>
</dbReference>
<comment type="subcellular location">
    <subcellularLocation>
        <location evidence="1">Cell membrane</location>
        <topology evidence="1">Multi-pass membrane protein</topology>
    </subcellularLocation>
</comment>
<keyword evidence="3" id="KW-1003">Cell membrane</keyword>
<dbReference type="eggNOG" id="COG2076">
    <property type="taxonomic scope" value="Bacteria"/>
</dbReference>
<keyword evidence="9 12" id="KW-1133">Transmembrane helix</keyword>
<evidence type="ECO:0000313" key="15">
    <source>
        <dbReference type="Proteomes" id="UP000000814"/>
    </source>
</evidence>
<evidence type="ECO:0000256" key="12">
    <source>
        <dbReference type="SAM" id="Phobius"/>
    </source>
</evidence>
<evidence type="ECO:0000256" key="5">
    <source>
        <dbReference type="ARBA" id="ARBA00022519"/>
    </source>
</evidence>
<dbReference type="OrthoDB" id="3732386at2"/>
<keyword evidence="7 12" id="KW-0812">Transmembrane</keyword>
<feature type="transmembrane region" description="Helical" evidence="12">
    <location>
        <begin position="40"/>
        <end position="61"/>
    </location>
</feature>
<dbReference type="AlphaFoldDB" id="Q97G68"/>
<dbReference type="GO" id="GO:0009103">
    <property type="term" value="P:lipopolysaccharide biosynthetic process"/>
    <property type="evidence" value="ECO:0007669"/>
    <property type="project" value="UniProtKB-KW"/>
</dbReference>
<dbReference type="InterPro" id="IPR037185">
    <property type="entry name" value="EmrE-like"/>
</dbReference>
<keyword evidence="11 12" id="KW-0472">Membrane</keyword>
<evidence type="ECO:0000256" key="9">
    <source>
        <dbReference type="ARBA" id="ARBA00022989"/>
    </source>
</evidence>
<name>Q97G68_CLOAB</name>
<evidence type="ECO:0000256" key="1">
    <source>
        <dbReference type="ARBA" id="ARBA00004651"/>
    </source>
</evidence>
<dbReference type="RefSeq" id="WP_010965796.1">
    <property type="nucleotide sequence ID" value="NC_003030.1"/>
</dbReference>
<evidence type="ECO:0000256" key="10">
    <source>
        <dbReference type="ARBA" id="ARBA00023098"/>
    </source>
</evidence>
<sequence length="115" mass="12579">MNSILSSFKKNQKGIILILIASICTTIGQTLWKMSAMHNMLYILIGFFFYGIGAVGMIIALKYGSFSVIHPMMSMGYVFTIIVSYILLKESVGLGKIIGVILIMFGVAFIGLGDE</sequence>
<keyword evidence="5" id="KW-0997">Cell inner membrane</keyword>
<keyword evidence="4" id="KW-0444">Lipid biosynthesis</keyword>
<proteinExistence type="inferred from homology"/>
<dbReference type="STRING" id="272562.CA_C2501"/>
<dbReference type="InterPro" id="IPR000390">
    <property type="entry name" value="Small_drug/metabolite_transptr"/>
</dbReference>
<keyword evidence="6" id="KW-0441">Lipid A biosynthesis</keyword>
<dbReference type="PIR" id="D97208">
    <property type="entry name" value="D97208"/>
</dbReference>
<protein>
    <submittedName>
        <fullName evidence="14">Membrane protein, predicted transporter of cations and cationic drugs</fullName>
    </submittedName>
</protein>
<evidence type="ECO:0000256" key="2">
    <source>
        <dbReference type="ARBA" id="ARBA00007362"/>
    </source>
</evidence>
<dbReference type="GO" id="GO:0005886">
    <property type="term" value="C:plasma membrane"/>
    <property type="evidence" value="ECO:0007669"/>
    <property type="project" value="UniProtKB-SubCell"/>
</dbReference>
<dbReference type="HOGENOM" id="CLU_131462_6_0_9"/>